<comment type="cofactor">
    <cofactor evidence="1">
        <name>Zn(2+)</name>
        <dbReference type="ChEBI" id="CHEBI:29105"/>
    </cofactor>
</comment>
<organism evidence="5 6">
    <name type="scientific">Caballeronia udeis</name>
    <dbReference type="NCBI Taxonomy" id="1232866"/>
    <lineage>
        <taxon>Bacteria</taxon>
        <taxon>Pseudomonadati</taxon>
        <taxon>Pseudomonadota</taxon>
        <taxon>Betaproteobacteria</taxon>
        <taxon>Burkholderiales</taxon>
        <taxon>Burkholderiaceae</taxon>
        <taxon>Caballeronia</taxon>
    </lineage>
</organism>
<keyword evidence="3" id="KW-0479">Metal-binding</keyword>
<dbReference type="Pfam" id="PF05853">
    <property type="entry name" value="BKACE"/>
    <property type="match status" value="1"/>
</dbReference>
<dbReference type="Proteomes" id="UP000054683">
    <property type="component" value="Unassembled WGS sequence"/>
</dbReference>
<protein>
    <submittedName>
        <fullName evidence="5">PF05853 family protein</fullName>
    </submittedName>
</protein>
<dbReference type="InterPro" id="IPR013785">
    <property type="entry name" value="Aldolase_TIM"/>
</dbReference>
<evidence type="ECO:0000256" key="3">
    <source>
        <dbReference type="ARBA" id="ARBA00022723"/>
    </source>
</evidence>
<keyword evidence="2" id="KW-0808">Transferase</keyword>
<dbReference type="InterPro" id="IPR008567">
    <property type="entry name" value="BKACE"/>
</dbReference>
<gene>
    <name evidence="5" type="ORF">AWB69_02514</name>
</gene>
<keyword evidence="4" id="KW-0862">Zinc</keyword>
<dbReference type="OrthoDB" id="9155960at2"/>
<evidence type="ECO:0000256" key="2">
    <source>
        <dbReference type="ARBA" id="ARBA00022679"/>
    </source>
</evidence>
<dbReference type="EMBL" id="FCOK02000013">
    <property type="protein sequence ID" value="SAL30554.1"/>
    <property type="molecule type" value="Genomic_DNA"/>
</dbReference>
<evidence type="ECO:0000313" key="5">
    <source>
        <dbReference type="EMBL" id="SAL30554.1"/>
    </source>
</evidence>
<dbReference type="PANTHER" id="PTHR37418:SF2">
    <property type="entry name" value="3-KETO-5-AMINOHEXANOATE CLEAVAGE ENZYME"/>
    <property type="match status" value="1"/>
</dbReference>
<dbReference type="AlphaFoldDB" id="A0A158GEL0"/>
<dbReference type="GO" id="GO:0046872">
    <property type="term" value="F:metal ion binding"/>
    <property type="evidence" value="ECO:0007669"/>
    <property type="project" value="UniProtKB-KW"/>
</dbReference>
<accession>A0A158GEL0</accession>
<evidence type="ECO:0000256" key="4">
    <source>
        <dbReference type="ARBA" id="ARBA00022833"/>
    </source>
</evidence>
<sequence length="313" mass="34400">MATSRNKRKVIITCAPTGAIHTPSMSPYLPVTPQEIGDAALAAAREGAAILHLHARDPNDGRPTQDPAVFQQFLPRIKAETDAVINITTGGSPHMTVEERLKPAHHFKPEVASLNMGSMNFGLYPMLDRFKEFKHDWERQHLANSRDLIFKNTFKDIEYILTSCGANGTRFEYECYDISHLYNLAHFVDRGLAKPPFFVQSVFGLLGGIGPHPEDLMHMRRTADRLFGSDYVWSILGAGRNQIPLATLGVAQGSNARVGLEDSLWIEAGKLAESSAAQVVKIRQVIEGLSLDIATPDEARALLGLKGAANTNF</sequence>
<name>A0A158GEL0_9BURK</name>
<evidence type="ECO:0000256" key="1">
    <source>
        <dbReference type="ARBA" id="ARBA00001947"/>
    </source>
</evidence>
<proteinExistence type="predicted"/>
<dbReference type="GO" id="GO:0043720">
    <property type="term" value="F:3-keto-5-aminohexanoate cleavage activity"/>
    <property type="evidence" value="ECO:0007669"/>
    <property type="project" value="InterPro"/>
</dbReference>
<reference evidence="5 6" key="1">
    <citation type="submission" date="2016-01" db="EMBL/GenBank/DDBJ databases">
        <authorList>
            <person name="Oliw E.H."/>
        </authorList>
    </citation>
    <scope>NUCLEOTIDE SEQUENCE [LARGE SCALE GENOMIC DNA]</scope>
    <source>
        <strain evidence="5">LMG 27134</strain>
    </source>
</reference>
<dbReference type="RefSeq" id="WP_062085164.1">
    <property type="nucleotide sequence ID" value="NZ_FCOK02000013.1"/>
</dbReference>
<dbReference type="PANTHER" id="PTHR37418">
    <property type="entry name" value="3-KETO-5-AMINOHEXANOATE CLEAVAGE ENZYME-RELATED"/>
    <property type="match status" value="1"/>
</dbReference>
<evidence type="ECO:0000313" key="6">
    <source>
        <dbReference type="Proteomes" id="UP000054683"/>
    </source>
</evidence>
<dbReference type="Gene3D" id="3.20.20.70">
    <property type="entry name" value="Aldolase class I"/>
    <property type="match status" value="1"/>
</dbReference>